<keyword evidence="2" id="KW-1185">Reference proteome</keyword>
<evidence type="ECO:0008006" key="3">
    <source>
        <dbReference type="Google" id="ProtNLM"/>
    </source>
</evidence>
<dbReference type="EMBL" id="JANCLV010000006">
    <property type="protein sequence ID" value="MCP9000294.1"/>
    <property type="molecule type" value="Genomic_DNA"/>
</dbReference>
<proteinExistence type="predicted"/>
<reference evidence="1 2" key="1">
    <citation type="submission" date="2022-06" db="EMBL/GenBank/DDBJ databases">
        <title>Pseudarthrobacter sp. strain RMG13 Genome sequencing and assembly.</title>
        <authorList>
            <person name="Kim I."/>
        </authorList>
    </citation>
    <scope>NUCLEOTIDE SEQUENCE [LARGE SCALE GENOMIC DNA]</scope>
    <source>
        <strain evidence="1 2">RMG13</strain>
    </source>
</reference>
<organism evidence="1 2">
    <name type="scientific">Pseudarthrobacter humi</name>
    <dbReference type="NCBI Taxonomy" id="2952523"/>
    <lineage>
        <taxon>Bacteria</taxon>
        <taxon>Bacillati</taxon>
        <taxon>Actinomycetota</taxon>
        <taxon>Actinomycetes</taxon>
        <taxon>Micrococcales</taxon>
        <taxon>Micrococcaceae</taxon>
        <taxon>Pseudarthrobacter</taxon>
    </lineage>
</organism>
<evidence type="ECO:0000313" key="2">
    <source>
        <dbReference type="Proteomes" id="UP001524318"/>
    </source>
</evidence>
<protein>
    <recommendedName>
        <fullName evidence="3">Abi-like protein</fullName>
    </recommendedName>
</protein>
<name>A0ABT1LPB3_9MICC</name>
<dbReference type="Proteomes" id="UP001524318">
    <property type="component" value="Unassembled WGS sequence"/>
</dbReference>
<accession>A0ABT1LPB3</accession>
<evidence type="ECO:0000313" key="1">
    <source>
        <dbReference type="EMBL" id="MCP9000294.1"/>
    </source>
</evidence>
<gene>
    <name evidence="1" type="ORF">NFC73_11225</name>
</gene>
<comment type="caution">
    <text evidence="1">The sequence shown here is derived from an EMBL/GenBank/DDBJ whole genome shotgun (WGS) entry which is preliminary data.</text>
</comment>
<dbReference type="RefSeq" id="WP_254750173.1">
    <property type="nucleotide sequence ID" value="NZ_JANCLV010000006.1"/>
</dbReference>
<sequence length="245" mass="27946">MASAHQTPIELVLQHRISPERLAPYIRETPSLHEAIRLYRWNIDLSGAVYEALHVFEVVLRNALDEQLCIWNAFQPDPATDSFHSPDWLIDPSALLLRIAGRDIPDARRRALKSTTRRPQGQRDPIHADILAAMSLGTWRFILPGRHDAGKQRLWDEALHKAFPHLRRTPRELERAVEGVYHLRNRVAHLEPIINSNVPAQLVNMRTVIGAIDPQLLSWFTSTERISPTLSGRPSPALAGRRRQP</sequence>